<keyword evidence="7" id="KW-1185">Reference proteome</keyword>
<dbReference type="InterPro" id="IPR004843">
    <property type="entry name" value="Calcineurin-like_PHP"/>
</dbReference>
<evidence type="ECO:0000256" key="3">
    <source>
        <dbReference type="ARBA" id="ARBA00023004"/>
    </source>
</evidence>
<evidence type="ECO:0000313" key="6">
    <source>
        <dbReference type="EMBL" id="MFC3031971.1"/>
    </source>
</evidence>
<feature type="domain" description="Calcineurin-like phosphoesterase" evidence="5">
    <location>
        <begin position="17"/>
        <end position="201"/>
    </location>
</feature>
<reference evidence="7" key="1">
    <citation type="journal article" date="2019" name="Int. J. Syst. Evol. Microbiol.">
        <title>The Global Catalogue of Microorganisms (GCM) 10K type strain sequencing project: providing services to taxonomists for standard genome sequencing and annotation.</title>
        <authorList>
            <consortium name="The Broad Institute Genomics Platform"/>
            <consortium name="The Broad Institute Genome Sequencing Center for Infectious Disease"/>
            <person name="Wu L."/>
            <person name="Ma J."/>
        </authorList>
    </citation>
    <scope>NUCLEOTIDE SEQUENCE [LARGE SCALE GENOMIC DNA]</scope>
    <source>
        <strain evidence="7">KCTC 42730</strain>
    </source>
</reference>
<organism evidence="6 7">
    <name type="scientific">Pseudoalteromonas fenneropenaei</name>
    <dbReference type="NCBI Taxonomy" id="1737459"/>
    <lineage>
        <taxon>Bacteria</taxon>
        <taxon>Pseudomonadati</taxon>
        <taxon>Pseudomonadota</taxon>
        <taxon>Gammaproteobacteria</taxon>
        <taxon>Alteromonadales</taxon>
        <taxon>Pseudoalteromonadaceae</taxon>
        <taxon>Pseudoalteromonas</taxon>
    </lineage>
</organism>
<comment type="caution">
    <text evidence="6">The sequence shown here is derived from an EMBL/GenBank/DDBJ whole genome shotgun (WGS) entry which is preliminary data.</text>
</comment>
<sequence>MTWFEDGFSLHKDHALIAHITDSHLFADEQGEYFSVNTAAHFRRVLTKLSELNLDAIIFGGDLTQDHTAESYHTFARLFAESKLTCPMFWVPGNHDDIALLRDISHGQICMSKVLRTNKLQFLLANSKGSTPAGWCEAQHLSELANAISDFAGKSVVVCHHHPLPIQGYLDKHILENGPFLLNVCANSEKVTAIVHGHVHNDYFLWYRNLQIYATPATSIQFERHTKDWQQRNLGPGFRLIECRGDAISTWVAWA</sequence>
<dbReference type="PANTHER" id="PTHR42988">
    <property type="entry name" value="PHOSPHOHYDROLASE"/>
    <property type="match status" value="1"/>
</dbReference>
<evidence type="ECO:0000259" key="5">
    <source>
        <dbReference type="Pfam" id="PF00149"/>
    </source>
</evidence>
<dbReference type="Proteomes" id="UP001595453">
    <property type="component" value="Unassembled WGS sequence"/>
</dbReference>
<accession>A0ABV7CHC7</accession>
<dbReference type="SUPFAM" id="SSF56300">
    <property type="entry name" value="Metallo-dependent phosphatases"/>
    <property type="match status" value="1"/>
</dbReference>
<evidence type="ECO:0000256" key="4">
    <source>
        <dbReference type="ARBA" id="ARBA00025742"/>
    </source>
</evidence>
<keyword evidence="2" id="KW-0378">Hydrolase</keyword>
<keyword evidence="3" id="KW-0408">Iron</keyword>
<evidence type="ECO:0000256" key="1">
    <source>
        <dbReference type="ARBA" id="ARBA00022723"/>
    </source>
</evidence>
<proteinExistence type="inferred from homology"/>
<gene>
    <name evidence="6" type="ORF">ACFOEE_05530</name>
</gene>
<dbReference type="Gene3D" id="3.60.21.10">
    <property type="match status" value="1"/>
</dbReference>
<name>A0ABV7CHC7_9GAMM</name>
<keyword evidence="1" id="KW-0479">Metal-binding</keyword>
<dbReference type="Pfam" id="PF00149">
    <property type="entry name" value="Metallophos"/>
    <property type="match status" value="1"/>
</dbReference>
<comment type="similarity">
    <text evidence="4">Belongs to the cyclic nucleotide phosphodiesterase class-III family.</text>
</comment>
<dbReference type="InterPro" id="IPR050884">
    <property type="entry name" value="CNP_phosphodiesterase-III"/>
</dbReference>
<dbReference type="InterPro" id="IPR029052">
    <property type="entry name" value="Metallo-depent_PP-like"/>
</dbReference>
<dbReference type="RefSeq" id="WP_377121737.1">
    <property type="nucleotide sequence ID" value="NZ_JBHRSD010000010.1"/>
</dbReference>
<evidence type="ECO:0000313" key="7">
    <source>
        <dbReference type="Proteomes" id="UP001595453"/>
    </source>
</evidence>
<evidence type="ECO:0000256" key="2">
    <source>
        <dbReference type="ARBA" id="ARBA00022801"/>
    </source>
</evidence>
<protein>
    <submittedName>
        <fullName evidence="6">Metallophosphoesterase</fullName>
    </submittedName>
</protein>
<dbReference type="EMBL" id="JBHRSD010000010">
    <property type="protein sequence ID" value="MFC3031971.1"/>
    <property type="molecule type" value="Genomic_DNA"/>
</dbReference>
<dbReference type="PANTHER" id="PTHR42988:SF2">
    <property type="entry name" value="CYCLIC NUCLEOTIDE PHOSPHODIESTERASE CBUA0032-RELATED"/>
    <property type="match status" value="1"/>
</dbReference>